<dbReference type="PANTHER" id="PTHR30614">
    <property type="entry name" value="MEMBRANE COMPONENT OF AMINO ACID ABC TRANSPORTER"/>
    <property type="match status" value="1"/>
</dbReference>
<evidence type="ECO:0000256" key="3">
    <source>
        <dbReference type="ARBA" id="ARBA00022475"/>
    </source>
</evidence>
<keyword evidence="10" id="KW-1185">Reference proteome</keyword>
<comment type="similarity">
    <text evidence="7">Belongs to the binding-protein-dependent transport system permease family.</text>
</comment>
<keyword evidence="4 7" id="KW-0812">Transmembrane</keyword>
<sequence length="256" mass="27971">MVYQRLVNQGQFDGERWSPLLSAADENFEAVWNLIGTGLKNTLIAACIAIILSLLIGTVVGTARVMAGRAGRVPLIGIIELLRGLPVIVLIYMAYQLLPDLGVDYGPLPGDDALWWLVTGLVAYNSVIFAEILRSGVASLPRGQREAGLVIGLTPLQTMRLIQLPQAFRTMLPAVISQMVVVLKDTSLAAFIGQYPELLNRGRTIQQNLDNPLQTYLLIGLIFISVNFALSQAAMYVERRISKRSASVGRARAVQQ</sequence>
<dbReference type="PANTHER" id="PTHR30614:SF21">
    <property type="entry name" value="AMINO ACID ABC TRANSPORTER PERMEASE"/>
    <property type="match status" value="1"/>
</dbReference>
<dbReference type="InterPro" id="IPR043429">
    <property type="entry name" value="ArtM/GltK/GlnP/TcyL/YhdX-like"/>
</dbReference>
<name>A0ABS5TSR5_9ACTN</name>
<evidence type="ECO:0000256" key="4">
    <source>
        <dbReference type="ARBA" id="ARBA00022692"/>
    </source>
</evidence>
<dbReference type="CDD" id="cd06261">
    <property type="entry name" value="TM_PBP2"/>
    <property type="match status" value="1"/>
</dbReference>
<keyword evidence="3" id="KW-1003">Cell membrane</keyword>
<feature type="transmembrane region" description="Helical" evidence="7">
    <location>
        <begin position="43"/>
        <end position="63"/>
    </location>
</feature>
<dbReference type="RefSeq" id="WP_214160403.1">
    <property type="nucleotide sequence ID" value="NZ_JAHBAY010000021.1"/>
</dbReference>
<evidence type="ECO:0000313" key="9">
    <source>
        <dbReference type="EMBL" id="MBT0773862.1"/>
    </source>
</evidence>
<dbReference type="Pfam" id="PF00528">
    <property type="entry name" value="BPD_transp_1"/>
    <property type="match status" value="1"/>
</dbReference>
<evidence type="ECO:0000256" key="1">
    <source>
        <dbReference type="ARBA" id="ARBA00004651"/>
    </source>
</evidence>
<dbReference type="NCBIfam" id="TIGR01726">
    <property type="entry name" value="HEQRo_perm_3TM"/>
    <property type="match status" value="1"/>
</dbReference>
<evidence type="ECO:0000256" key="7">
    <source>
        <dbReference type="RuleBase" id="RU363032"/>
    </source>
</evidence>
<dbReference type="SUPFAM" id="SSF161098">
    <property type="entry name" value="MetI-like"/>
    <property type="match status" value="1"/>
</dbReference>
<evidence type="ECO:0000256" key="5">
    <source>
        <dbReference type="ARBA" id="ARBA00022989"/>
    </source>
</evidence>
<feature type="domain" description="ABC transmembrane type-1" evidence="8">
    <location>
        <begin position="39"/>
        <end position="234"/>
    </location>
</feature>
<dbReference type="InterPro" id="IPR000515">
    <property type="entry name" value="MetI-like"/>
</dbReference>
<feature type="transmembrane region" description="Helical" evidence="7">
    <location>
        <begin position="114"/>
        <end position="133"/>
    </location>
</feature>
<keyword evidence="5 7" id="KW-1133">Transmembrane helix</keyword>
<dbReference type="PROSITE" id="PS50928">
    <property type="entry name" value="ABC_TM1"/>
    <property type="match status" value="1"/>
</dbReference>
<protein>
    <submittedName>
        <fullName evidence="9">Amino acid ABC transporter permease</fullName>
    </submittedName>
</protein>
<accession>A0ABS5TSR5</accession>
<organism evidence="9 10">
    <name type="scientific">Kineosporia corallincola</name>
    <dbReference type="NCBI Taxonomy" id="2835133"/>
    <lineage>
        <taxon>Bacteria</taxon>
        <taxon>Bacillati</taxon>
        <taxon>Actinomycetota</taxon>
        <taxon>Actinomycetes</taxon>
        <taxon>Kineosporiales</taxon>
        <taxon>Kineosporiaceae</taxon>
        <taxon>Kineosporia</taxon>
    </lineage>
</organism>
<evidence type="ECO:0000313" key="10">
    <source>
        <dbReference type="Proteomes" id="UP001197247"/>
    </source>
</evidence>
<dbReference type="EMBL" id="JAHBAY010000021">
    <property type="protein sequence ID" value="MBT0773862.1"/>
    <property type="molecule type" value="Genomic_DNA"/>
</dbReference>
<keyword evidence="6 7" id="KW-0472">Membrane</keyword>
<evidence type="ECO:0000256" key="2">
    <source>
        <dbReference type="ARBA" id="ARBA00022448"/>
    </source>
</evidence>
<keyword evidence="2 7" id="KW-0813">Transport</keyword>
<dbReference type="Proteomes" id="UP001197247">
    <property type="component" value="Unassembled WGS sequence"/>
</dbReference>
<dbReference type="InterPro" id="IPR035906">
    <property type="entry name" value="MetI-like_sf"/>
</dbReference>
<feature type="transmembrane region" description="Helical" evidence="7">
    <location>
        <begin position="213"/>
        <end position="237"/>
    </location>
</feature>
<reference evidence="9 10" key="1">
    <citation type="submission" date="2021-05" db="EMBL/GenBank/DDBJ databases">
        <title>Kineosporia and Streptomyces sp. nov. two new marine actinobacteria isolated from Coral.</title>
        <authorList>
            <person name="Buangrab K."/>
            <person name="Sutthacheep M."/>
            <person name="Yeemin T."/>
            <person name="Harunari E."/>
            <person name="Igarashi Y."/>
            <person name="Kanchanasin P."/>
            <person name="Tanasupawat S."/>
            <person name="Phongsopitanun W."/>
        </authorList>
    </citation>
    <scope>NUCLEOTIDE SEQUENCE [LARGE SCALE GENOMIC DNA]</scope>
    <source>
        <strain evidence="9 10">J2-2</strain>
    </source>
</reference>
<evidence type="ECO:0000259" key="8">
    <source>
        <dbReference type="PROSITE" id="PS50928"/>
    </source>
</evidence>
<proteinExistence type="inferred from homology"/>
<comment type="caution">
    <text evidence="9">The sequence shown here is derived from an EMBL/GenBank/DDBJ whole genome shotgun (WGS) entry which is preliminary data.</text>
</comment>
<comment type="subcellular location">
    <subcellularLocation>
        <location evidence="1 7">Cell membrane</location>
        <topology evidence="1 7">Multi-pass membrane protein</topology>
    </subcellularLocation>
</comment>
<gene>
    <name evidence="9" type="ORF">KIH74_33265</name>
</gene>
<feature type="transmembrane region" description="Helical" evidence="7">
    <location>
        <begin position="75"/>
        <end position="94"/>
    </location>
</feature>
<dbReference type="InterPro" id="IPR010065">
    <property type="entry name" value="AA_ABC_transptr_permease_3TM"/>
</dbReference>
<feature type="transmembrane region" description="Helical" evidence="7">
    <location>
        <begin position="170"/>
        <end position="193"/>
    </location>
</feature>
<evidence type="ECO:0000256" key="6">
    <source>
        <dbReference type="ARBA" id="ARBA00023136"/>
    </source>
</evidence>
<dbReference type="Gene3D" id="1.10.3720.10">
    <property type="entry name" value="MetI-like"/>
    <property type="match status" value="1"/>
</dbReference>